<protein>
    <recommendedName>
        <fullName evidence="8">Tetraspanin-19</fullName>
    </recommendedName>
</protein>
<evidence type="ECO:0008006" key="8">
    <source>
        <dbReference type="Google" id="ProtNLM"/>
    </source>
</evidence>
<organism evidence="6 7">
    <name type="scientific">Erythroxylum novogranatense</name>
    <dbReference type="NCBI Taxonomy" id="1862640"/>
    <lineage>
        <taxon>Eukaryota</taxon>
        <taxon>Viridiplantae</taxon>
        <taxon>Streptophyta</taxon>
        <taxon>Embryophyta</taxon>
        <taxon>Tracheophyta</taxon>
        <taxon>Spermatophyta</taxon>
        <taxon>Magnoliopsida</taxon>
        <taxon>eudicotyledons</taxon>
        <taxon>Gunneridae</taxon>
        <taxon>Pentapetalae</taxon>
        <taxon>rosids</taxon>
        <taxon>fabids</taxon>
        <taxon>Malpighiales</taxon>
        <taxon>Erythroxylaceae</taxon>
        <taxon>Erythroxylum</taxon>
    </lineage>
</organism>
<keyword evidence="2 5" id="KW-0812">Transmembrane</keyword>
<gene>
    <name evidence="6" type="ORF">K2173_001739</name>
</gene>
<evidence type="ECO:0000313" key="6">
    <source>
        <dbReference type="EMBL" id="KAJ8748320.1"/>
    </source>
</evidence>
<dbReference type="Pfam" id="PF00335">
    <property type="entry name" value="Tetraspanin"/>
    <property type="match status" value="1"/>
</dbReference>
<evidence type="ECO:0000256" key="3">
    <source>
        <dbReference type="ARBA" id="ARBA00022989"/>
    </source>
</evidence>
<evidence type="ECO:0000256" key="1">
    <source>
        <dbReference type="ARBA" id="ARBA00004141"/>
    </source>
</evidence>
<keyword evidence="7" id="KW-1185">Reference proteome</keyword>
<name>A0AAV8S8F2_9ROSI</name>
<feature type="transmembrane region" description="Helical" evidence="5">
    <location>
        <begin position="88"/>
        <end position="111"/>
    </location>
</feature>
<feature type="transmembrane region" description="Helical" evidence="5">
    <location>
        <begin position="12"/>
        <end position="35"/>
    </location>
</feature>
<proteinExistence type="predicted"/>
<sequence>MGRPARSFIQSLLKLVNSLLGMVGLALIVYGVWLIRAWQRKTGDLPFDDDSDYPAPWFIYTTLGFGVTLCVLTCIGHLAAETANGCCLYLYMFYIFLLLMLEAGLTTDVFLNQDWEEDFPKDPSGCFNRFKIFIQSNFEMCKWIGLSILSIQGLSFLLSMVLKALGPHAYYDSDDDYGSDRVPLLNNAVHTPTYVVGNPVTGSRNDSWSIRIDEKLPYISCYPKPLELYLILLCSMP</sequence>
<dbReference type="GO" id="GO:0016020">
    <property type="term" value="C:membrane"/>
    <property type="evidence" value="ECO:0007669"/>
    <property type="project" value="UniProtKB-SubCell"/>
</dbReference>
<keyword evidence="3 5" id="KW-1133">Transmembrane helix</keyword>
<dbReference type="InterPro" id="IPR018499">
    <property type="entry name" value="Tetraspanin/Peripherin"/>
</dbReference>
<dbReference type="EMBL" id="JAIWQS010000012">
    <property type="protein sequence ID" value="KAJ8748320.1"/>
    <property type="molecule type" value="Genomic_DNA"/>
</dbReference>
<feature type="transmembrane region" description="Helical" evidence="5">
    <location>
        <begin position="143"/>
        <end position="162"/>
    </location>
</feature>
<evidence type="ECO:0000256" key="2">
    <source>
        <dbReference type="ARBA" id="ARBA00022692"/>
    </source>
</evidence>
<dbReference type="AlphaFoldDB" id="A0AAV8S8F2"/>
<evidence type="ECO:0000256" key="5">
    <source>
        <dbReference type="SAM" id="Phobius"/>
    </source>
</evidence>
<evidence type="ECO:0000313" key="7">
    <source>
        <dbReference type="Proteomes" id="UP001159364"/>
    </source>
</evidence>
<evidence type="ECO:0000256" key="4">
    <source>
        <dbReference type="ARBA" id="ARBA00023136"/>
    </source>
</evidence>
<feature type="transmembrane region" description="Helical" evidence="5">
    <location>
        <begin position="55"/>
        <end position="76"/>
    </location>
</feature>
<comment type="caution">
    <text evidence="6">The sequence shown here is derived from an EMBL/GenBank/DDBJ whole genome shotgun (WGS) entry which is preliminary data.</text>
</comment>
<reference evidence="6 7" key="1">
    <citation type="submission" date="2021-09" db="EMBL/GenBank/DDBJ databases">
        <title>Genomic insights and catalytic innovation underlie evolution of tropane alkaloids biosynthesis.</title>
        <authorList>
            <person name="Wang Y.-J."/>
            <person name="Tian T."/>
            <person name="Huang J.-P."/>
            <person name="Huang S.-X."/>
        </authorList>
    </citation>
    <scope>NUCLEOTIDE SEQUENCE [LARGE SCALE GENOMIC DNA]</scope>
    <source>
        <strain evidence="6">KIB-2018</strain>
        <tissue evidence="6">Leaf</tissue>
    </source>
</reference>
<dbReference type="Proteomes" id="UP001159364">
    <property type="component" value="Linkage Group LG12"/>
</dbReference>
<accession>A0AAV8S8F2</accession>
<comment type="subcellular location">
    <subcellularLocation>
        <location evidence="1">Membrane</location>
        <topology evidence="1">Multi-pass membrane protein</topology>
    </subcellularLocation>
</comment>
<keyword evidence="4 5" id="KW-0472">Membrane</keyword>